<dbReference type="EMBL" id="JAWJEJ010000001">
    <property type="protein sequence ID" value="MDV3457104.1"/>
    <property type="molecule type" value="Genomic_DNA"/>
</dbReference>
<organism evidence="3 4">
    <name type="scientific">Sphingomonas agrestis</name>
    <dbReference type="NCBI Taxonomy" id="3080540"/>
    <lineage>
        <taxon>Bacteria</taxon>
        <taxon>Pseudomonadati</taxon>
        <taxon>Pseudomonadota</taxon>
        <taxon>Alphaproteobacteria</taxon>
        <taxon>Sphingomonadales</taxon>
        <taxon>Sphingomonadaceae</taxon>
        <taxon>Sphingomonas</taxon>
    </lineage>
</organism>
<dbReference type="InterPro" id="IPR029058">
    <property type="entry name" value="AB_hydrolase_fold"/>
</dbReference>
<sequence>MRLTLALVALISMPALAQQAPPASVPPPPDMSPESRGDGPFAAIKEVDPGLPRHVVYRPAALDALAGRKLGVVVWGNGGCAADGASARHHLAQLASYGYVVIAPGDIRSGPGSTAAPRPPRALADGKLPQIQTNAEDVRAGIDWALAENGRAGSRYQGRIDPAMVAVGGHSCGGLQALQLAADPRIRTVMVHNSGVFTDGSNPITGLTVDKSLLDTLHTPVLYVLGGPSDIAYPNGTDDVRRIDRVPVFLANSNVGHGGTFRAPNGGPVGKLAAAWLEWQLRGDAQAAKTFTGADCALCADPQWKIERKRID</sequence>
<evidence type="ECO:0000256" key="1">
    <source>
        <dbReference type="SAM" id="MobiDB-lite"/>
    </source>
</evidence>
<feature type="signal peptide" evidence="2">
    <location>
        <begin position="1"/>
        <end position="17"/>
    </location>
</feature>
<reference evidence="3 4" key="1">
    <citation type="submission" date="2023-10" db="EMBL/GenBank/DDBJ databases">
        <title>Sphingomonas sp. HF-S4 16S ribosomal RNA gene Genome sequencing and assembly.</title>
        <authorList>
            <person name="Lee H."/>
        </authorList>
    </citation>
    <scope>NUCLEOTIDE SEQUENCE [LARGE SCALE GENOMIC DNA]</scope>
    <source>
        <strain evidence="3 4">HF-S4</strain>
    </source>
</reference>
<evidence type="ECO:0000313" key="4">
    <source>
        <dbReference type="Proteomes" id="UP001273531"/>
    </source>
</evidence>
<dbReference type="PANTHER" id="PTHR33428:SF14">
    <property type="entry name" value="CARBOXYLESTERASE TYPE B DOMAIN-CONTAINING PROTEIN"/>
    <property type="match status" value="1"/>
</dbReference>
<evidence type="ECO:0008006" key="5">
    <source>
        <dbReference type="Google" id="ProtNLM"/>
    </source>
</evidence>
<dbReference type="RefSeq" id="WP_317226267.1">
    <property type="nucleotide sequence ID" value="NZ_JAWJEJ010000001.1"/>
</dbReference>
<feature type="region of interest" description="Disordered" evidence="1">
    <location>
        <begin position="19"/>
        <end position="40"/>
    </location>
</feature>
<gene>
    <name evidence="3" type="ORF">RZN05_08930</name>
</gene>
<keyword evidence="2" id="KW-0732">Signal</keyword>
<proteinExistence type="predicted"/>
<dbReference type="SUPFAM" id="SSF53474">
    <property type="entry name" value="alpha/beta-Hydrolases"/>
    <property type="match status" value="1"/>
</dbReference>
<dbReference type="Gene3D" id="3.40.50.1820">
    <property type="entry name" value="alpha/beta hydrolase"/>
    <property type="match status" value="1"/>
</dbReference>
<evidence type="ECO:0000313" key="3">
    <source>
        <dbReference type="EMBL" id="MDV3457104.1"/>
    </source>
</evidence>
<feature type="chain" id="PRO_5046590096" description="Alpha/beta hydrolase" evidence="2">
    <location>
        <begin position="18"/>
        <end position="312"/>
    </location>
</feature>
<keyword evidence="4" id="KW-1185">Reference proteome</keyword>
<comment type="caution">
    <text evidence="3">The sequence shown here is derived from an EMBL/GenBank/DDBJ whole genome shotgun (WGS) entry which is preliminary data.</text>
</comment>
<accession>A0ABU3Y6V7</accession>
<dbReference type="PANTHER" id="PTHR33428">
    <property type="entry name" value="CHLOROPHYLLASE-2, CHLOROPLASTIC"/>
    <property type="match status" value="1"/>
</dbReference>
<evidence type="ECO:0000256" key="2">
    <source>
        <dbReference type="SAM" id="SignalP"/>
    </source>
</evidence>
<name>A0ABU3Y6V7_9SPHN</name>
<dbReference type="Proteomes" id="UP001273531">
    <property type="component" value="Unassembled WGS sequence"/>
</dbReference>
<protein>
    <recommendedName>
        <fullName evidence="5">Alpha/beta hydrolase</fullName>
    </recommendedName>
</protein>